<comment type="cofactor">
    <cofactor evidence="1">
        <name>FMN</name>
        <dbReference type="ChEBI" id="CHEBI:58210"/>
    </cofactor>
</comment>
<keyword evidence="2" id="KW-0285">Flavoprotein</keyword>
<dbReference type="PANTHER" id="PTHR43303">
    <property type="entry name" value="NADPH DEHYDROGENASE C23G7.10C-RELATED"/>
    <property type="match status" value="1"/>
</dbReference>
<keyword evidence="4" id="KW-0521">NADP</keyword>
<keyword evidence="8" id="KW-1185">Reference proteome</keyword>
<dbReference type="SUPFAM" id="SSF51395">
    <property type="entry name" value="FMN-linked oxidoreductases"/>
    <property type="match status" value="1"/>
</dbReference>
<dbReference type="Pfam" id="PF00724">
    <property type="entry name" value="Oxidored_FMN"/>
    <property type="match status" value="1"/>
</dbReference>
<dbReference type="RefSeq" id="WP_345154779.1">
    <property type="nucleotide sequence ID" value="NZ_BAABEO010000036.1"/>
</dbReference>
<gene>
    <name evidence="7" type="primary">namA</name>
    <name evidence="7" type="ORF">GCM10023081_46470</name>
</gene>
<name>A0ABP7DFA8_9MICC</name>
<evidence type="ECO:0000256" key="3">
    <source>
        <dbReference type="ARBA" id="ARBA00022643"/>
    </source>
</evidence>
<evidence type="ECO:0000259" key="6">
    <source>
        <dbReference type="Pfam" id="PF00724"/>
    </source>
</evidence>
<evidence type="ECO:0000256" key="2">
    <source>
        <dbReference type="ARBA" id="ARBA00022630"/>
    </source>
</evidence>
<evidence type="ECO:0000313" key="7">
    <source>
        <dbReference type="EMBL" id="GAA3704876.1"/>
    </source>
</evidence>
<keyword evidence="3" id="KW-0288">FMN</keyword>
<dbReference type="Proteomes" id="UP001500752">
    <property type="component" value="Unassembled WGS sequence"/>
</dbReference>
<proteinExistence type="predicted"/>
<protein>
    <submittedName>
        <fullName evidence="7">NADPH dehydrogenase NamA</fullName>
    </submittedName>
</protein>
<comment type="caution">
    <text evidence="7">The sequence shown here is derived from an EMBL/GenBank/DDBJ whole genome shotgun (WGS) entry which is preliminary data.</text>
</comment>
<dbReference type="InterPro" id="IPR044152">
    <property type="entry name" value="YqjM-like"/>
</dbReference>
<sequence length="345" mass="37440">MLFSPYTLGDMELKNRIVMSPMLMYQAESDGHVTERQVLHYGARALGGVGLVMTEVIAVHPQGRISESDIGLWSDEHIPGIRRIVDAVHACEAKVGLQLAHAGRKAVLPEGCVAPSAIPHSEGSATPSELTTEDVRALVRDYRDAAARADRAGVDCVQIHAAHGYLIHEFLAPMSNRRTDEYGGTLENRARFLLEIVREIRAALPTGKPLLVRFSGTDLIDGGVTAEDAAQLAKWLEQAGADFLEITSGNITKEYSGDVYPGYQAKFVDGIRSQTTLPMGSVGSIHSADLAEYLLRDGGIDLVFIGRALLRDPFWPIHAAADMGVEPQLPIPTYARATGPYQRGF</sequence>
<organism evidence="7 8">
    <name type="scientific">Arthrobacter ginkgonis</name>
    <dbReference type="NCBI Taxonomy" id="1630594"/>
    <lineage>
        <taxon>Bacteria</taxon>
        <taxon>Bacillati</taxon>
        <taxon>Actinomycetota</taxon>
        <taxon>Actinomycetes</taxon>
        <taxon>Micrococcales</taxon>
        <taxon>Micrococcaceae</taxon>
        <taxon>Arthrobacter</taxon>
    </lineage>
</organism>
<evidence type="ECO:0000256" key="1">
    <source>
        <dbReference type="ARBA" id="ARBA00001917"/>
    </source>
</evidence>
<dbReference type="InterPro" id="IPR013785">
    <property type="entry name" value="Aldolase_TIM"/>
</dbReference>
<dbReference type="Gene3D" id="3.20.20.70">
    <property type="entry name" value="Aldolase class I"/>
    <property type="match status" value="1"/>
</dbReference>
<evidence type="ECO:0000256" key="5">
    <source>
        <dbReference type="ARBA" id="ARBA00023002"/>
    </source>
</evidence>
<evidence type="ECO:0000313" key="8">
    <source>
        <dbReference type="Proteomes" id="UP001500752"/>
    </source>
</evidence>
<reference evidence="8" key="1">
    <citation type="journal article" date="2019" name="Int. J. Syst. Evol. Microbiol.">
        <title>The Global Catalogue of Microorganisms (GCM) 10K type strain sequencing project: providing services to taxonomists for standard genome sequencing and annotation.</title>
        <authorList>
            <consortium name="The Broad Institute Genomics Platform"/>
            <consortium name="The Broad Institute Genome Sequencing Center for Infectious Disease"/>
            <person name="Wu L."/>
            <person name="Ma J."/>
        </authorList>
    </citation>
    <scope>NUCLEOTIDE SEQUENCE [LARGE SCALE GENOMIC DNA]</scope>
    <source>
        <strain evidence="8">JCM 30742</strain>
    </source>
</reference>
<keyword evidence="5" id="KW-0560">Oxidoreductase</keyword>
<evidence type="ECO:0000256" key="4">
    <source>
        <dbReference type="ARBA" id="ARBA00022857"/>
    </source>
</evidence>
<dbReference type="InterPro" id="IPR001155">
    <property type="entry name" value="OxRdtase_FMN_N"/>
</dbReference>
<feature type="domain" description="NADH:flavin oxidoreductase/NADH oxidase N-terminal" evidence="6">
    <location>
        <begin position="2"/>
        <end position="321"/>
    </location>
</feature>
<accession>A0ABP7DFA8</accession>
<dbReference type="EMBL" id="BAABEO010000036">
    <property type="protein sequence ID" value="GAA3704876.1"/>
    <property type="molecule type" value="Genomic_DNA"/>
</dbReference>
<dbReference type="PANTHER" id="PTHR43303:SF4">
    <property type="entry name" value="NADPH DEHYDROGENASE C23G7.10C-RELATED"/>
    <property type="match status" value="1"/>
</dbReference>